<sequence length="246" mass="27243">MEAFNFETDDVITSNTFNPEVLYQSFTIEVMQASSDPIKVATIFFKRMKSIKDKMKQVTMRNIPMKFFDVEVTVVNTYNNTFGDPAIGDSDYTLNRLSGCLARFVFESYTSGNAAQRLMILGSVKNPLAIVKGVRTENFKLYMAFSAGAEMFLDTFGLLPLAITLRRVEADDAPASVLHKVLKQRLDGMPAVEWQKPATVSKLKDAMAAVAGLSWKHSKLSDESVDFLKKAGVAAQTLAKIKRGGD</sequence>
<evidence type="ECO:0000256" key="5">
    <source>
        <dbReference type="ARBA" id="ARBA00022884"/>
    </source>
</evidence>
<dbReference type="Gene3D" id="1.20.142.20">
    <property type="match status" value="1"/>
</dbReference>
<reference evidence="9 10" key="1">
    <citation type="submission" date="2014-07" db="EMBL/GenBank/DDBJ databases">
        <title>Pacui virus, Rio Preto da Eva virus and Tapirape virus, three distinct viruses belonging to the family Bunyaviridae.</title>
        <authorList>
            <person name="Rodrigues D.S.G."/>
            <person name="Medeiros D.B.A."/>
            <person name="Nunes M.R.T."/>
            <person name="Vasconcelos P.F.C."/>
        </authorList>
    </citation>
    <scope>NUCLEOTIDE SEQUENCE [LARGE SCALE GENOMIC DNA]</scope>
    <source>
        <strain evidence="9">BEAR540870</strain>
    </source>
</reference>
<evidence type="ECO:0000313" key="10">
    <source>
        <dbReference type="Proteomes" id="UP000101267"/>
    </source>
</evidence>
<keyword evidence="6 9" id="KW-0543">Viral nucleoprotein</keyword>
<dbReference type="Pfam" id="PF00952">
    <property type="entry name" value="Bunya_nucleocap"/>
    <property type="match status" value="1"/>
</dbReference>
<dbReference type="InterPro" id="IPR043011">
    <property type="entry name" value="Bunya_nucleocap_C"/>
</dbReference>
<name>A0A088NCN4_9VIRU</name>
<dbReference type="GO" id="GO:1990904">
    <property type="term" value="C:ribonucleoprotein complex"/>
    <property type="evidence" value="ECO:0007669"/>
    <property type="project" value="UniProtKB-KW"/>
</dbReference>
<evidence type="ECO:0000256" key="8">
    <source>
        <dbReference type="ARBA" id="ARBA00033344"/>
    </source>
</evidence>
<evidence type="ECO:0000256" key="1">
    <source>
        <dbReference type="ARBA" id="ARBA00004328"/>
    </source>
</evidence>
<keyword evidence="4" id="KW-0946">Virion</keyword>
<evidence type="ECO:0000256" key="2">
    <source>
        <dbReference type="ARBA" id="ARBA00006516"/>
    </source>
</evidence>
<dbReference type="RefSeq" id="YP_009666933.1">
    <property type="nucleotide sequence ID" value="NC_043604.1"/>
</dbReference>
<dbReference type="InterPro" id="IPR001784">
    <property type="entry name" value="Bunya_nucleocap"/>
</dbReference>
<evidence type="ECO:0000256" key="3">
    <source>
        <dbReference type="ARBA" id="ARBA00014389"/>
    </source>
</evidence>
<evidence type="ECO:0000313" key="9">
    <source>
        <dbReference type="EMBL" id="AIN55746.1"/>
    </source>
</evidence>
<evidence type="ECO:0000256" key="6">
    <source>
        <dbReference type="ARBA" id="ARBA00023086"/>
    </source>
</evidence>
<comment type="subcellular location">
    <subcellularLocation>
        <location evidence="1">Virion</location>
    </subcellularLocation>
</comment>
<comment type="similarity">
    <text evidence="2">Belongs to the orthobunyavirus nucleocapsid protein family.</text>
</comment>
<organism evidence="9 10">
    <name type="scientific">Rio Preto da Eva virus</name>
    <dbReference type="NCBI Taxonomy" id="1538455"/>
    <lineage>
        <taxon>Viruses</taxon>
        <taxon>Riboviria</taxon>
        <taxon>Orthornavirae</taxon>
        <taxon>Negarnaviricota</taxon>
        <taxon>Polyploviricotina</taxon>
        <taxon>Bunyaviricetes</taxon>
        <taxon>Elliovirales</taxon>
        <taxon>Peribunyaviridae</taxon>
        <taxon>Pacuvirus</taxon>
        <taxon>Pacuvirus evaense</taxon>
    </lineage>
</organism>
<keyword evidence="10" id="KW-1185">Reference proteome</keyword>
<keyword evidence="5" id="KW-0694">RNA-binding</keyword>
<protein>
    <recommendedName>
        <fullName evidence="3">Nucleoprotein</fullName>
    </recommendedName>
    <alternativeName>
        <fullName evidence="8">Nucleocapsid protein</fullName>
    </alternativeName>
</protein>
<dbReference type="GO" id="GO:0003723">
    <property type="term" value="F:RNA binding"/>
    <property type="evidence" value="ECO:0007669"/>
    <property type="project" value="UniProtKB-KW"/>
</dbReference>
<dbReference type="GeneID" id="41324486"/>
<dbReference type="EMBL" id="KM225259">
    <property type="protein sequence ID" value="AIN55746.1"/>
    <property type="molecule type" value="Viral_cRNA"/>
</dbReference>
<dbReference type="Proteomes" id="UP000101267">
    <property type="component" value="Genome"/>
</dbReference>
<dbReference type="KEGG" id="vg:41324486"/>
<dbReference type="InterPro" id="IPR043012">
    <property type="entry name" value="Bunya_nucleocap_N"/>
</dbReference>
<proteinExistence type="inferred from homology"/>
<keyword evidence="7" id="KW-0687">Ribonucleoprotein</keyword>
<dbReference type="Gene3D" id="1.10.472.180">
    <property type="entry name" value="Bunyavirus nucleocapsid (N) protein, C-terminal domain"/>
    <property type="match status" value="1"/>
</dbReference>
<accession>A0A088NCN4</accession>
<evidence type="ECO:0000256" key="4">
    <source>
        <dbReference type="ARBA" id="ARBA00022844"/>
    </source>
</evidence>
<dbReference type="GO" id="GO:0019013">
    <property type="term" value="C:viral nucleocapsid"/>
    <property type="evidence" value="ECO:0007669"/>
    <property type="project" value="UniProtKB-KW"/>
</dbReference>
<evidence type="ECO:0000256" key="7">
    <source>
        <dbReference type="ARBA" id="ARBA00023274"/>
    </source>
</evidence>